<sequence length="89" mass="9119">MSVATIRRGFETCCVYVTSDPLSIHPAGILLPHGVVPLDETTGVPTAPELSGSLMVTDKLTALIPRGGTVEAVLSTVPGGEGSQTTEQS</sequence>
<protein>
    <submittedName>
        <fullName evidence="1">Uncharacterized protein</fullName>
    </submittedName>
</protein>
<dbReference type="AlphaFoldDB" id="A0A9Q7SCQ5"/>
<name>A0A9Q7SCQ5_9MYCO</name>
<reference evidence="1 2" key="1">
    <citation type="submission" date="2016-11" db="EMBL/GenBank/DDBJ databases">
        <authorList>
            <consortium name="Pathogen Informatics"/>
        </authorList>
    </citation>
    <scope>NUCLEOTIDE SEQUENCE [LARGE SCALE GENOMIC DNA]</scope>
    <source>
        <strain evidence="1 2">968</strain>
    </source>
</reference>
<dbReference type="EMBL" id="FSFA01000002">
    <property type="protein sequence ID" value="SHX16331.1"/>
    <property type="molecule type" value="Genomic_DNA"/>
</dbReference>
<evidence type="ECO:0000313" key="1">
    <source>
        <dbReference type="EMBL" id="SHX16331.1"/>
    </source>
</evidence>
<organism evidence="1 2">
    <name type="scientific">Mycobacteroides abscessus subsp. bolletii</name>
    <dbReference type="NCBI Taxonomy" id="319705"/>
    <lineage>
        <taxon>Bacteria</taxon>
        <taxon>Bacillati</taxon>
        <taxon>Actinomycetota</taxon>
        <taxon>Actinomycetes</taxon>
        <taxon>Mycobacteriales</taxon>
        <taxon>Mycobacteriaceae</taxon>
        <taxon>Mycobacteroides</taxon>
        <taxon>Mycobacteroides abscessus</taxon>
    </lineage>
</organism>
<proteinExistence type="predicted"/>
<comment type="caution">
    <text evidence="1">The sequence shown here is derived from an EMBL/GenBank/DDBJ whole genome shotgun (WGS) entry which is preliminary data.</text>
</comment>
<accession>A0A9Q7SCQ5</accession>
<dbReference type="Proteomes" id="UP000185183">
    <property type="component" value="Unassembled WGS sequence"/>
</dbReference>
<evidence type="ECO:0000313" key="2">
    <source>
        <dbReference type="Proteomes" id="UP000185183"/>
    </source>
</evidence>
<dbReference type="RefSeq" id="WP_074357713.1">
    <property type="nucleotide sequence ID" value="NZ_FSCP01000003.1"/>
</dbReference>
<gene>
    <name evidence="1" type="ORF">SAMEA2275694_01644</name>
</gene>